<evidence type="ECO:0000256" key="17">
    <source>
        <dbReference type="ARBA" id="ARBA00047804"/>
    </source>
</evidence>
<keyword evidence="21" id="KW-1185">Reference proteome</keyword>
<dbReference type="Proteomes" id="UP001523550">
    <property type="component" value="Unassembled WGS sequence"/>
</dbReference>
<keyword evidence="15 18" id="KW-0676">Redox-active center</keyword>
<evidence type="ECO:0000256" key="18">
    <source>
        <dbReference type="HAMAP-Rule" id="MF_00399"/>
    </source>
</evidence>
<evidence type="ECO:0000256" key="1">
    <source>
        <dbReference type="ARBA" id="ARBA00004429"/>
    </source>
</evidence>
<evidence type="ECO:0000256" key="16">
    <source>
        <dbReference type="ARBA" id="ARBA00047388"/>
    </source>
</evidence>
<feature type="transmembrane region" description="Helical" evidence="18">
    <location>
        <begin position="200"/>
        <end position="232"/>
    </location>
</feature>
<evidence type="ECO:0000259" key="19">
    <source>
        <dbReference type="PROSITE" id="PS51352"/>
    </source>
</evidence>
<accession>A0ABT1GBF6</accession>
<evidence type="ECO:0000256" key="3">
    <source>
        <dbReference type="ARBA" id="ARBA00022448"/>
    </source>
</evidence>
<keyword evidence="4 18" id="KW-1003">Cell membrane</keyword>
<comment type="caution">
    <text evidence="20">The sequence shown here is derived from an EMBL/GenBank/DDBJ whole genome shotgun (WGS) entry which is preliminary data.</text>
</comment>
<keyword evidence="14 18" id="KW-1015">Disulfide bond</keyword>
<name>A0ABT1GBF6_9GAMM</name>
<keyword evidence="8 18" id="KW-0201">Cytochrome c-type biogenesis</keyword>
<keyword evidence="11 18" id="KW-0560">Oxidoreductase</keyword>
<dbReference type="PROSITE" id="PS51352">
    <property type="entry name" value="THIOREDOXIN_2"/>
    <property type="match status" value="1"/>
</dbReference>
<dbReference type="InterPro" id="IPR003834">
    <property type="entry name" value="Cyt_c_assmbl_TM_dom"/>
</dbReference>
<feature type="transmembrane region" description="Helical" evidence="18">
    <location>
        <begin position="359"/>
        <end position="381"/>
    </location>
</feature>
<evidence type="ECO:0000256" key="9">
    <source>
        <dbReference type="ARBA" id="ARBA00022982"/>
    </source>
</evidence>
<keyword evidence="9 18" id="KW-0249">Electron transport</keyword>
<evidence type="ECO:0000256" key="14">
    <source>
        <dbReference type="ARBA" id="ARBA00023157"/>
    </source>
</evidence>
<dbReference type="EC" id="1.8.1.8" evidence="18"/>
<evidence type="ECO:0000256" key="2">
    <source>
        <dbReference type="ARBA" id="ARBA00007241"/>
    </source>
</evidence>
<evidence type="ECO:0000256" key="11">
    <source>
        <dbReference type="ARBA" id="ARBA00023002"/>
    </source>
</evidence>
<dbReference type="Pfam" id="PF02683">
    <property type="entry name" value="DsbD_TM"/>
    <property type="match status" value="1"/>
</dbReference>
<comment type="function">
    <text evidence="18">Required to facilitate the formation of correct disulfide bonds in some periplasmic proteins and for the assembly of the periplasmic c-type cytochromes. Acts by transferring electrons from cytoplasmic thioredoxin to the periplasm. This transfer involves a cascade of disulfide bond formation and reduction steps.</text>
</comment>
<dbReference type="Gene3D" id="2.60.40.1250">
    <property type="entry name" value="Thiol:disulfide interchange protein DsbD, N-terminal domain"/>
    <property type="match status" value="1"/>
</dbReference>
<dbReference type="GO" id="GO:0047134">
    <property type="term" value="F:protein-disulfide reductase [NAD(P)H] activity"/>
    <property type="evidence" value="ECO:0007669"/>
    <property type="project" value="UniProtKB-EC"/>
</dbReference>
<dbReference type="InterPro" id="IPR035671">
    <property type="entry name" value="DsbD_gamma"/>
</dbReference>
<dbReference type="HAMAP" id="MF_00399">
    <property type="entry name" value="DbsD"/>
    <property type="match status" value="1"/>
</dbReference>
<comment type="similarity">
    <text evidence="2 18">Belongs to the thioredoxin family. DsbD subfamily.</text>
</comment>
<feature type="transmembrane region" description="Helical" evidence="18">
    <location>
        <begin position="460"/>
        <end position="477"/>
    </location>
</feature>
<feature type="domain" description="Thioredoxin" evidence="19">
    <location>
        <begin position="493"/>
        <end position="621"/>
    </location>
</feature>
<comment type="subcellular location">
    <subcellularLocation>
        <location evidence="1 18">Cell inner membrane</location>
        <topology evidence="1 18">Multi-pass membrane protein</topology>
    </subcellularLocation>
</comment>
<sequence>MRHSIPGLPSWLTALFFTVLLAPTLLGAQIVGEGQQSGDFGDTAGLSGGDFLHPDEAFVMSVHSPRDDLIQVEWNVAEEYYLYEHRFDFSIVDGEGNLGEARFPEGLLEEDEFFGESVVHRDHLVIEIPVEGAQAGEELLINVRYQGCADAGLCYPPMDQSSPVVMASGGVTASTSANGADDLALSEQDRLASLVADGQWWLIAALFFGFGLLLSFTPCVLPMVPILSSLIIGRGEQISTLRAFGLSLTYVLAMALTYTAAGVAAGLLGHNLQATLQHPVVLMTFALVFGLLAMAMFGFYQLQVPARFQEALNRLSNRQQAGRYTGVAIMGFLSALIVGPCVAAPLAGALLVIGQTGDALRGGVALFSMSMGMGVLLLVVGTSAGRLMPRTGAWMNAVKIAFGFLLLAVGVWMLERILPGPAALLLWSALLVMAGVYLGALDSLQSDSSGWRRFGKGSGLLLLTWGLVLLVAAAAGGQDPLRPLHGIALGGGESREANVPAFTEIDNQQGLDNTLAGAEEAPRDRPLMLEFYADWCVDCIRMERRTFTDPEVRAALDDFDLLKADVTRYTDEHRALLEHFDLFGPPAILFFDRHGEEMRGLRLVGEKGPQAFQDHLSRVQSEFDRD</sequence>
<dbReference type="EMBL" id="JALJYF010000003">
    <property type="protein sequence ID" value="MCP1728611.1"/>
    <property type="molecule type" value="Genomic_DNA"/>
</dbReference>
<feature type="transmembrane region" description="Helical" evidence="18">
    <location>
        <begin position="420"/>
        <end position="440"/>
    </location>
</feature>
<keyword evidence="5 18" id="KW-0997">Cell inner membrane</keyword>
<dbReference type="InterPro" id="IPR028250">
    <property type="entry name" value="DsbDN"/>
</dbReference>
<evidence type="ECO:0000256" key="8">
    <source>
        <dbReference type="ARBA" id="ARBA00022748"/>
    </source>
</evidence>
<dbReference type="SUPFAM" id="SSF74863">
    <property type="entry name" value="Thiol:disulfide interchange protein DsbD, N-terminal domain (DsbD-alpha)"/>
    <property type="match status" value="1"/>
</dbReference>
<feature type="transmembrane region" description="Helical" evidence="18">
    <location>
        <begin position="244"/>
        <end position="268"/>
    </location>
</feature>
<dbReference type="Pfam" id="PF13899">
    <property type="entry name" value="Thioredoxin_7"/>
    <property type="match status" value="1"/>
</dbReference>
<keyword evidence="3 18" id="KW-0813">Transport</keyword>
<dbReference type="NCBIfam" id="NF001419">
    <property type="entry name" value="PRK00293.1"/>
    <property type="match status" value="1"/>
</dbReference>
<evidence type="ECO:0000256" key="6">
    <source>
        <dbReference type="ARBA" id="ARBA00022692"/>
    </source>
</evidence>
<comment type="catalytic activity">
    <reaction evidence="16 18">
        <text>[protein]-dithiol + NAD(+) = [protein]-disulfide + NADH + H(+)</text>
        <dbReference type="Rhea" id="RHEA:18749"/>
        <dbReference type="Rhea" id="RHEA-COMP:10593"/>
        <dbReference type="Rhea" id="RHEA-COMP:10594"/>
        <dbReference type="ChEBI" id="CHEBI:15378"/>
        <dbReference type="ChEBI" id="CHEBI:29950"/>
        <dbReference type="ChEBI" id="CHEBI:50058"/>
        <dbReference type="ChEBI" id="CHEBI:57540"/>
        <dbReference type="ChEBI" id="CHEBI:57945"/>
        <dbReference type="EC" id="1.8.1.8"/>
    </reaction>
</comment>
<keyword evidence="7" id="KW-0732">Signal</keyword>
<feature type="disulfide bond" description="Redox-active" evidence="18">
    <location>
        <begin position="219"/>
        <end position="341"/>
    </location>
</feature>
<keyword evidence="6 18" id="KW-0812">Transmembrane</keyword>
<evidence type="ECO:0000256" key="15">
    <source>
        <dbReference type="ARBA" id="ARBA00023284"/>
    </source>
</evidence>
<evidence type="ECO:0000256" key="10">
    <source>
        <dbReference type="ARBA" id="ARBA00022989"/>
    </source>
</evidence>
<evidence type="ECO:0000256" key="4">
    <source>
        <dbReference type="ARBA" id="ARBA00022475"/>
    </source>
</evidence>
<keyword evidence="12 18" id="KW-0520">NAD</keyword>
<dbReference type="PANTHER" id="PTHR32234">
    <property type="entry name" value="THIOL:DISULFIDE INTERCHANGE PROTEIN DSBD"/>
    <property type="match status" value="1"/>
</dbReference>
<reference evidence="20 21" key="1">
    <citation type="submission" date="2022-03" db="EMBL/GenBank/DDBJ databases">
        <title>Genomic Encyclopedia of Type Strains, Phase III (KMG-III): the genomes of soil and plant-associated and newly described type strains.</title>
        <authorList>
            <person name="Whitman W."/>
        </authorList>
    </citation>
    <scope>NUCLEOTIDE SEQUENCE [LARGE SCALE GENOMIC DNA]</scope>
    <source>
        <strain evidence="20 21">BSker1</strain>
    </source>
</reference>
<dbReference type="InterPro" id="IPR013766">
    <property type="entry name" value="Thioredoxin_domain"/>
</dbReference>
<dbReference type="Gene3D" id="3.40.30.10">
    <property type="entry name" value="Glutaredoxin"/>
    <property type="match status" value="1"/>
</dbReference>
<evidence type="ECO:0000313" key="20">
    <source>
        <dbReference type="EMBL" id="MCP1728611.1"/>
    </source>
</evidence>
<dbReference type="InterPro" id="IPR036249">
    <property type="entry name" value="Thioredoxin-like_sf"/>
</dbReference>
<feature type="disulfide bond" description="Redox-active" evidence="18">
    <location>
        <begin position="148"/>
        <end position="154"/>
    </location>
</feature>
<comment type="catalytic activity">
    <reaction evidence="17 18">
        <text>[protein]-dithiol + NADP(+) = [protein]-disulfide + NADPH + H(+)</text>
        <dbReference type="Rhea" id="RHEA:18753"/>
        <dbReference type="Rhea" id="RHEA-COMP:10593"/>
        <dbReference type="Rhea" id="RHEA-COMP:10594"/>
        <dbReference type="ChEBI" id="CHEBI:15378"/>
        <dbReference type="ChEBI" id="CHEBI:29950"/>
        <dbReference type="ChEBI" id="CHEBI:50058"/>
        <dbReference type="ChEBI" id="CHEBI:57783"/>
        <dbReference type="ChEBI" id="CHEBI:58349"/>
        <dbReference type="EC" id="1.8.1.8"/>
    </reaction>
</comment>
<gene>
    <name evidence="18" type="primary">dsbD</name>
    <name evidence="20" type="ORF">J2T60_002625</name>
</gene>
<dbReference type="Pfam" id="PF11412">
    <property type="entry name" value="DsbD_N"/>
    <property type="match status" value="1"/>
</dbReference>
<keyword evidence="10 18" id="KW-1133">Transmembrane helix</keyword>
<evidence type="ECO:0000256" key="5">
    <source>
        <dbReference type="ARBA" id="ARBA00022519"/>
    </source>
</evidence>
<keyword evidence="13 18" id="KW-0472">Membrane</keyword>
<organism evidence="20 21">
    <name type="scientific">Natronospira proteinivora</name>
    <dbReference type="NCBI Taxonomy" id="1807133"/>
    <lineage>
        <taxon>Bacteria</taxon>
        <taxon>Pseudomonadati</taxon>
        <taxon>Pseudomonadota</taxon>
        <taxon>Gammaproteobacteria</taxon>
        <taxon>Natronospirales</taxon>
        <taxon>Natronospiraceae</taxon>
        <taxon>Natronospira</taxon>
    </lineage>
</organism>
<dbReference type="PANTHER" id="PTHR32234:SF0">
    <property type="entry name" value="THIOL:DISULFIDE INTERCHANGE PROTEIN DSBD"/>
    <property type="match status" value="1"/>
</dbReference>
<feature type="transmembrane region" description="Helical" evidence="18">
    <location>
        <begin position="393"/>
        <end position="414"/>
    </location>
</feature>
<protein>
    <recommendedName>
        <fullName evidence="18">Thiol:disulfide interchange protein DsbD</fullName>
        <ecNumber evidence="18">1.8.1.8</ecNumber>
    </recommendedName>
    <alternativeName>
        <fullName evidence="18">Protein-disulfide reductase</fullName>
        <shortName evidence="18">Disulfide reductase</shortName>
    </alternativeName>
</protein>
<feature type="transmembrane region" description="Helical" evidence="18">
    <location>
        <begin position="280"/>
        <end position="300"/>
    </location>
</feature>
<dbReference type="SUPFAM" id="SSF52833">
    <property type="entry name" value="Thioredoxin-like"/>
    <property type="match status" value="1"/>
</dbReference>
<proteinExistence type="inferred from homology"/>
<dbReference type="InterPro" id="IPR036929">
    <property type="entry name" value="DsbDN_sf"/>
</dbReference>
<dbReference type="RefSeq" id="WP_253451176.1">
    <property type="nucleotide sequence ID" value="NZ_JALJYF010000003.1"/>
</dbReference>
<dbReference type="CDD" id="cd02953">
    <property type="entry name" value="DsbDgamma"/>
    <property type="match status" value="1"/>
</dbReference>
<evidence type="ECO:0000256" key="13">
    <source>
        <dbReference type="ARBA" id="ARBA00023136"/>
    </source>
</evidence>
<feature type="transmembrane region" description="Helical" evidence="18">
    <location>
        <begin position="321"/>
        <end position="353"/>
    </location>
</feature>
<evidence type="ECO:0000313" key="21">
    <source>
        <dbReference type="Proteomes" id="UP001523550"/>
    </source>
</evidence>
<dbReference type="InterPro" id="IPR022910">
    <property type="entry name" value="Thiol_diS_interchange_DbsD"/>
</dbReference>
<evidence type="ECO:0000256" key="7">
    <source>
        <dbReference type="ARBA" id="ARBA00022729"/>
    </source>
</evidence>
<feature type="disulfide bond" description="Redox-active" evidence="18">
    <location>
        <begin position="536"/>
        <end position="539"/>
    </location>
</feature>
<evidence type="ECO:0000256" key="12">
    <source>
        <dbReference type="ARBA" id="ARBA00023027"/>
    </source>
</evidence>